<comment type="similarity">
    <text evidence="1 4">Belongs to the UDP-glycosyltransferase family.</text>
</comment>
<dbReference type="SUPFAM" id="SSF53756">
    <property type="entry name" value="UDP-Glycosyltransferase/glycogen phosphorylase"/>
    <property type="match status" value="1"/>
</dbReference>
<dbReference type="EMBL" id="ATLV01022029">
    <property type="status" value="NOT_ANNOTATED_CDS"/>
    <property type="molecule type" value="Genomic_DNA"/>
</dbReference>
<dbReference type="Pfam" id="PF00201">
    <property type="entry name" value="UDPGT"/>
    <property type="match status" value="1"/>
</dbReference>
<feature type="transmembrane region" description="Helical" evidence="5">
    <location>
        <begin position="286"/>
        <end position="307"/>
    </location>
</feature>
<evidence type="ECO:0000256" key="1">
    <source>
        <dbReference type="ARBA" id="ARBA00009995"/>
    </source>
</evidence>
<dbReference type="InterPro" id="IPR002213">
    <property type="entry name" value="UDP_glucos_trans"/>
</dbReference>
<dbReference type="OMA" id="MRTESAW"/>
<dbReference type="VEuPathDB" id="VectorBase:ASIC015128"/>
<reference evidence="6 8" key="1">
    <citation type="journal article" date="2014" name="BMC Genomics">
        <title>Genome sequence of Anopheles sinensis provides insight into genetics basis of mosquito competence for malaria parasites.</title>
        <authorList>
            <person name="Zhou D."/>
            <person name="Zhang D."/>
            <person name="Ding G."/>
            <person name="Shi L."/>
            <person name="Hou Q."/>
            <person name="Ye Y."/>
            <person name="Xu Y."/>
            <person name="Zhou H."/>
            <person name="Xiong C."/>
            <person name="Li S."/>
            <person name="Yu J."/>
            <person name="Hong S."/>
            <person name="Yu X."/>
            <person name="Zou P."/>
            <person name="Chen C."/>
            <person name="Chang X."/>
            <person name="Wang W."/>
            <person name="Lv Y."/>
            <person name="Sun Y."/>
            <person name="Ma L."/>
            <person name="Shen B."/>
            <person name="Zhu C."/>
        </authorList>
    </citation>
    <scope>NUCLEOTIDE SEQUENCE [LARGE SCALE GENOMIC DNA]</scope>
</reference>
<reference evidence="7" key="2">
    <citation type="submission" date="2020-05" db="UniProtKB">
        <authorList>
            <consortium name="EnsemblMetazoa"/>
        </authorList>
    </citation>
    <scope>IDENTIFICATION</scope>
</reference>
<dbReference type="EnsemblMetazoa" id="ASIC015128-RA">
    <property type="protein sequence ID" value="ASIC015128-PA"/>
    <property type="gene ID" value="ASIC015128"/>
</dbReference>
<evidence type="ECO:0000256" key="4">
    <source>
        <dbReference type="RuleBase" id="RU003718"/>
    </source>
</evidence>
<evidence type="ECO:0000313" key="6">
    <source>
        <dbReference type="EMBL" id="KFB47084.1"/>
    </source>
</evidence>
<organism evidence="6">
    <name type="scientific">Anopheles sinensis</name>
    <name type="common">Mosquito</name>
    <dbReference type="NCBI Taxonomy" id="74873"/>
    <lineage>
        <taxon>Eukaryota</taxon>
        <taxon>Metazoa</taxon>
        <taxon>Ecdysozoa</taxon>
        <taxon>Arthropoda</taxon>
        <taxon>Hexapoda</taxon>
        <taxon>Insecta</taxon>
        <taxon>Pterygota</taxon>
        <taxon>Neoptera</taxon>
        <taxon>Endopterygota</taxon>
        <taxon>Diptera</taxon>
        <taxon>Nematocera</taxon>
        <taxon>Culicoidea</taxon>
        <taxon>Culicidae</taxon>
        <taxon>Anophelinae</taxon>
        <taxon>Anopheles</taxon>
    </lineage>
</organism>
<sequence>MTFMERVKNTLYWGFDMLYRQQVFMPNENQRMKRVFPGANLTHVKLLERRSELVLVNSDPAIDFYQLLPPNVVQVGGLHIKRAEEMPAMMKQFIARASRGIIVFSFGTNVQSEMLGTEVNRQLLELFRSMPEYGFIWKHANAEKLLMPPNVLMTSWVPQSALLADGRTKLLVSHGGLLSLQEAAWNGVPVIGVPFFADQFSNVRRIEVAGIGIGIPSTKLNAETLKEAMDKLLSDPSYRARAKELSGRFRTQPETPLDRAIFWIEKVIAGKGLRYLRSPTRDMAPYQVYGLDMVAVVLLIALGYYLIFKRHSKPAQAPDSPDGAKAKTE</sequence>
<name>A0A084WA40_ANOSI</name>
<dbReference type="CDD" id="cd03784">
    <property type="entry name" value="GT1_Gtf-like"/>
    <property type="match status" value="1"/>
</dbReference>
<dbReference type="EC" id="2.4.1.17" evidence="5"/>
<evidence type="ECO:0000256" key="5">
    <source>
        <dbReference type="RuleBase" id="RU362059"/>
    </source>
</evidence>
<keyword evidence="8" id="KW-1185">Reference proteome</keyword>
<comment type="subcellular location">
    <subcellularLocation>
        <location evidence="5">Membrane</location>
        <topology evidence="5">Single-pass membrane protein</topology>
    </subcellularLocation>
</comment>
<dbReference type="STRING" id="74873.A0A084WA40"/>
<keyword evidence="2 4" id="KW-0328">Glycosyltransferase</keyword>
<dbReference type="Gene3D" id="3.40.50.2000">
    <property type="entry name" value="Glycogen Phosphorylase B"/>
    <property type="match status" value="1"/>
</dbReference>
<dbReference type="AlphaFoldDB" id="A0A084WA40"/>
<keyword evidence="5" id="KW-0472">Membrane</keyword>
<accession>A0A084WA40</accession>
<evidence type="ECO:0000313" key="8">
    <source>
        <dbReference type="Proteomes" id="UP000030765"/>
    </source>
</evidence>
<dbReference type="PANTHER" id="PTHR48043:SF159">
    <property type="entry name" value="EG:EG0003.4 PROTEIN-RELATED"/>
    <property type="match status" value="1"/>
</dbReference>
<dbReference type="Proteomes" id="UP000030765">
    <property type="component" value="Unassembled WGS sequence"/>
</dbReference>
<keyword evidence="3 4" id="KW-0808">Transferase</keyword>
<proteinExistence type="inferred from homology"/>
<gene>
    <name evidence="6" type="ORF">ZHAS_00015128</name>
</gene>
<dbReference type="EMBL" id="ATLV01022028">
    <property type="status" value="NOT_ANNOTATED_CDS"/>
    <property type="molecule type" value="Genomic_DNA"/>
</dbReference>
<dbReference type="InterPro" id="IPR035595">
    <property type="entry name" value="UDP_glycos_trans_CS"/>
</dbReference>
<keyword evidence="5" id="KW-1133">Transmembrane helix</keyword>
<comment type="catalytic activity">
    <reaction evidence="5">
        <text>glucuronate acceptor + UDP-alpha-D-glucuronate = acceptor beta-D-glucuronoside + UDP + H(+)</text>
        <dbReference type="Rhea" id="RHEA:21032"/>
        <dbReference type="ChEBI" id="CHEBI:15378"/>
        <dbReference type="ChEBI" id="CHEBI:58052"/>
        <dbReference type="ChEBI" id="CHEBI:58223"/>
        <dbReference type="ChEBI" id="CHEBI:132367"/>
        <dbReference type="ChEBI" id="CHEBI:132368"/>
        <dbReference type="EC" id="2.4.1.17"/>
    </reaction>
</comment>
<dbReference type="VEuPathDB" id="VectorBase:ASIS012194"/>
<evidence type="ECO:0000256" key="3">
    <source>
        <dbReference type="ARBA" id="ARBA00022679"/>
    </source>
</evidence>
<dbReference type="PROSITE" id="PS00375">
    <property type="entry name" value="UDPGT"/>
    <property type="match status" value="1"/>
</dbReference>
<dbReference type="GO" id="GO:0015020">
    <property type="term" value="F:glucuronosyltransferase activity"/>
    <property type="evidence" value="ECO:0007669"/>
    <property type="project" value="UniProtKB-EC"/>
</dbReference>
<keyword evidence="5" id="KW-0812">Transmembrane</keyword>
<dbReference type="EMBL" id="KE525327">
    <property type="protein sequence ID" value="KFB47084.1"/>
    <property type="molecule type" value="Genomic_DNA"/>
</dbReference>
<dbReference type="GO" id="GO:0016020">
    <property type="term" value="C:membrane"/>
    <property type="evidence" value="ECO:0007669"/>
    <property type="project" value="UniProtKB-SubCell"/>
</dbReference>
<dbReference type="InterPro" id="IPR050271">
    <property type="entry name" value="UDP-glycosyltransferase"/>
</dbReference>
<evidence type="ECO:0000256" key="2">
    <source>
        <dbReference type="ARBA" id="ARBA00022676"/>
    </source>
</evidence>
<dbReference type="FunFam" id="3.40.50.2000:FF:000021">
    <property type="entry name" value="UDP-glucuronosyltransferase"/>
    <property type="match status" value="1"/>
</dbReference>
<dbReference type="PANTHER" id="PTHR48043">
    <property type="entry name" value="EG:EG0003.4 PROTEIN-RELATED"/>
    <property type="match status" value="1"/>
</dbReference>
<protein>
    <recommendedName>
        <fullName evidence="5">UDP-glucuronosyltransferase</fullName>
        <ecNumber evidence="5">2.4.1.17</ecNumber>
    </recommendedName>
</protein>
<dbReference type="OrthoDB" id="5835829at2759"/>
<evidence type="ECO:0000313" key="7">
    <source>
        <dbReference type="EnsemblMetazoa" id="ASIC015128-PA"/>
    </source>
</evidence>